<reference evidence="1" key="1">
    <citation type="submission" date="2022-02" db="EMBL/GenBank/DDBJ databases">
        <title>Crop Bioprotection Bacillus Genome Sequencing.</title>
        <authorList>
            <person name="Dunlap C."/>
        </authorList>
    </citation>
    <scope>NUCLEOTIDE SEQUENCE</scope>
    <source>
        <strain evidence="1">M18B4</strain>
    </source>
</reference>
<dbReference type="EMBL" id="JALANJ010000003">
    <property type="protein sequence ID" value="MCY8119607.1"/>
    <property type="molecule type" value="Genomic_DNA"/>
</dbReference>
<comment type="caution">
    <text evidence="1">The sequence shown here is derived from an EMBL/GenBank/DDBJ whole genome shotgun (WGS) entry which is preliminary data.</text>
</comment>
<organism evidence="1 2">
    <name type="scientific">Bacillus spizizenii</name>
    <name type="common">Bacillus subtilis subsp. spizizenii</name>
    <dbReference type="NCBI Taxonomy" id="96241"/>
    <lineage>
        <taxon>Bacteria</taxon>
        <taxon>Bacillati</taxon>
        <taxon>Bacillota</taxon>
        <taxon>Bacilli</taxon>
        <taxon>Bacillales</taxon>
        <taxon>Bacillaceae</taxon>
        <taxon>Bacillus</taxon>
    </lineage>
</organism>
<evidence type="ECO:0000313" key="1">
    <source>
        <dbReference type="EMBL" id="MCY8119607.1"/>
    </source>
</evidence>
<gene>
    <name evidence="1" type="ORF">MOC45_03135</name>
</gene>
<evidence type="ECO:0000313" key="2">
    <source>
        <dbReference type="Proteomes" id="UP001070352"/>
    </source>
</evidence>
<protein>
    <submittedName>
        <fullName evidence="1">Uncharacterized protein</fullName>
    </submittedName>
</protein>
<sequence>MSKGYKSTIIRKYGTTVQVQRYIDGSPETLMETKALLGRAARSNSNLKMSESQKEGIFLPDFDIDSGDFVLNKNHSEDYVVVTTHQEYDGNRALSVVANLMKCNHKITLRGNSKTADDRGNIKTSFGEKYTDIPCYLEDVGSELRQFDPGLNPETEHRIYTTALNIDLTDQITIGYRSKTLSLKVVSLDYTSFPNLVVIEVAKDIRK</sequence>
<name>A0A9Q4DPN4_BACSC</name>
<accession>A0A9Q4DPN4</accession>
<proteinExistence type="predicted"/>
<dbReference type="Proteomes" id="UP001070352">
    <property type="component" value="Unassembled WGS sequence"/>
</dbReference>
<dbReference type="AlphaFoldDB" id="A0A9Q4DPN4"/>